<evidence type="ECO:0000256" key="2">
    <source>
        <dbReference type="ARBA" id="ARBA00022475"/>
    </source>
</evidence>
<dbReference type="InterPro" id="IPR027022">
    <property type="entry name" value="ABC_permease_BceB-typ"/>
</dbReference>
<feature type="transmembrane region" description="Helical" evidence="6">
    <location>
        <begin position="532"/>
        <end position="557"/>
    </location>
</feature>
<feature type="transmembrane region" description="Helical" evidence="6">
    <location>
        <begin position="227"/>
        <end position="250"/>
    </location>
</feature>
<comment type="subcellular location">
    <subcellularLocation>
        <location evidence="1 6">Cell membrane</location>
        <topology evidence="1 6">Multi-pass membrane protein</topology>
    </subcellularLocation>
</comment>
<dbReference type="Pfam" id="PF02687">
    <property type="entry name" value="FtsX"/>
    <property type="match status" value="1"/>
</dbReference>
<dbReference type="Proteomes" id="UP001056093">
    <property type="component" value="Chromosome"/>
</dbReference>
<evidence type="ECO:0000313" key="8">
    <source>
        <dbReference type="EMBL" id="USS92568.1"/>
    </source>
</evidence>
<comment type="similarity">
    <text evidence="6">Belongs to the ABC-4 integral membrane protein family.</text>
</comment>
<evidence type="ECO:0000256" key="1">
    <source>
        <dbReference type="ARBA" id="ARBA00004651"/>
    </source>
</evidence>
<feature type="transmembrane region" description="Helical" evidence="6">
    <location>
        <begin position="195"/>
        <end position="215"/>
    </location>
</feature>
<evidence type="ECO:0000256" key="3">
    <source>
        <dbReference type="ARBA" id="ARBA00022692"/>
    </source>
</evidence>
<feature type="transmembrane region" description="Helical" evidence="6">
    <location>
        <begin position="281"/>
        <end position="303"/>
    </location>
</feature>
<evidence type="ECO:0000313" key="9">
    <source>
        <dbReference type="Proteomes" id="UP001056093"/>
    </source>
</evidence>
<keyword evidence="4 6" id="KW-1133">Transmembrane helix</keyword>
<dbReference type="InterPro" id="IPR052536">
    <property type="entry name" value="ABC-4_Integral_Memb_Prot"/>
</dbReference>
<feature type="transmembrane region" description="Helical" evidence="6">
    <location>
        <begin position="20"/>
        <end position="38"/>
    </location>
</feature>
<dbReference type="InterPro" id="IPR003838">
    <property type="entry name" value="ABC3_permease_C"/>
</dbReference>
<evidence type="ECO:0000259" key="7">
    <source>
        <dbReference type="Pfam" id="PF02687"/>
    </source>
</evidence>
<dbReference type="RefSeq" id="WP_252774340.1">
    <property type="nucleotide sequence ID" value="NZ_CP097122.1"/>
</dbReference>
<keyword evidence="6" id="KW-0813">Transport</keyword>
<dbReference type="PANTHER" id="PTHR46795:SF3">
    <property type="entry name" value="ABC TRANSPORTER PERMEASE"/>
    <property type="match status" value="1"/>
</dbReference>
<keyword evidence="3 6" id="KW-0812">Transmembrane</keyword>
<feature type="transmembrane region" description="Helical" evidence="6">
    <location>
        <begin position="58"/>
        <end position="79"/>
    </location>
</feature>
<protein>
    <recommendedName>
        <fullName evidence="7">ABC3 transporter permease C-terminal domain-containing protein</fullName>
    </recommendedName>
</protein>
<evidence type="ECO:0000256" key="5">
    <source>
        <dbReference type="ARBA" id="ARBA00023136"/>
    </source>
</evidence>
<reference evidence="8" key="1">
    <citation type="submission" date="2022-05" db="EMBL/GenBank/DDBJ databases">
        <authorList>
            <person name="Oliphant S.A."/>
            <person name="Watson-Haigh N.S."/>
            <person name="Sumby K.M."/>
            <person name="Gardner J.M."/>
            <person name="Jiranek V."/>
        </authorList>
    </citation>
    <scope>NUCLEOTIDE SEQUENCE</scope>
    <source>
        <strain evidence="8">KI3_B9</strain>
    </source>
</reference>
<evidence type="ECO:0000256" key="4">
    <source>
        <dbReference type="ARBA" id="ARBA00022989"/>
    </source>
</evidence>
<organism evidence="8 9">
    <name type="scientific">Fructobacillus americanaquae</name>
    <dbReference type="NCBI Taxonomy" id="2940302"/>
    <lineage>
        <taxon>Bacteria</taxon>
        <taxon>Bacillati</taxon>
        <taxon>Bacillota</taxon>
        <taxon>Bacilli</taxon>
        <taxon>Lactobacillales</taxon>
        <taxon>Lactobacillaceae</taxon>
        <taxon>Fructobacillus</taxon>
    </lineage>
</organism>
<feature type="transmembrane region" description="Helical" evidence="6">
    <location>
        <begin position="100"/>
        <end position="131"/>
    </location>
</feature>
<evidence type="ECO:0000256" key="6">
    <source>
        <dbReference type="PIRNR" id="PIRNR018968"/>
    </source>
</evidence>
<name>A0ABY5C4S5_9LACO</name>
<proteinExistence type="inferred from homology"/>
<feature type="domain" description="ABC3 transporter permease C-terminal" evidence="7">
    <location>
        <begin position="61"/>
        <end position="178"/>
    </location>
</feature>
<accession>A0ABY5C4S5</accession>
<dbReference type="EMBL" id="CP097122">
    <property type="protein sequence ID" value="USS92568.1"/>
    <property type="molecule type" value="Genomic_DNA"/>
</dbReference>
<feature type="transmembrane region" description="Helical" evidence="6">
    <location>
        <begin position="593"/>
        <end position="613"/>
    </location>
</feature>
<keyword evidence="5 6" id="KW-0472">Membrane</keyword>
<gene>
    <name evidence="8" type="ORF">M3M36_02875</name>
</gene>
<keyword evidence="9" id="KW-1185">Reference proteome</keyword>
<feature type="transmembrane region" description="Helical" evidence="6">
    <location>
        <begin position="628"/>
        <end position="649"/>
    </location>
</feature>
<keyword evidence="2 6" id="KW-1003">Cell membrane</keyword>
<dbReference type="PIRSF" id="PIRSF018968">
    <property type="entry name" value="ABC_permease_BceB"/>
    <property type="match status" value="1"/>
</dbReference>
<dbReference type="PANTHER" id="PTHR46795">
    <property type="entry name" value="ABC TRANSPORTER PERMEASE-RELATED-RELATED"/>
    <property type="match status" value="1"/>
</dbReference>
<sequence>MLSLRFALQTLKKDFRHYALFIFANAFLLMVNAMFFAIRNNHSIATSEYGKIIKAVMVLGLVLSLLVGAVFIFYANSFVSGRRQRQIGTLSMLGMSRFQGAMVVAWQSLGLWLITTVIGLMASFGALFIAFPVLNQLAGDQDYRVSFDWNTVVTVGLIYAALFFLMALIEWFKIGRTSLIDLTKSDQKVAKEPKAKAFLGIMGFVILIAGYWLALTTKPSLNALVSFIWAVGLVIVGTYLVMIVGIGWLLKRLRKNQKYYYQDKHFVPVSGLLFRVKNNGAGLATVALLFTTIVVALTAAISMQQVTSKFGQYLPYDTTITSPQSLTKDQLNQIQQSAQKHNLTLSASHELEATNAILVKVSGGGRISLFTGTGDVMSAPVFRAMTTESLKKWQGQSVSLASDEVGIYATHQQQVPAKLQIGGQTYKVKTIDQFTAPDSTAPSGPSYDYLVVNQQSQLNAFLKDVQAPATNDSGFQVEISDMPDAVTHIYAYDVKGTKKNEIAFSKDLSEIFQQAGGQVTDRADAVQSIETVFGSLVFVGVLTAVVLTFTTVLIVYYKQVAEGLVDRQNFNKMQRIGLSLAETKQMINRQIRLLFGLPLVLLILNAAFAFPILKTVFKTLGLFDPTMFIPVMVTMTVIVILIYLVIYWLTSKRYQQIVNQSKAGR</sequence>
<feature type="transmembrane region" description="Helical" evidence="6">
    <location>
        <begin position="151"/>
        <end position="174"/>
    </location>
</feature>